<dbReference type="Pfam" id="PF04773">
    <property type="entry name" value="FecR"/>
    <property type="match status" value="1"/>
</dbReference>
<name>A0A556AL43_9BURK</name>
<keyword evidence="6" id="KW-1185">Reference proteome</keyword>
<feature type="domain" description="FecR protein" evidence="3">
    <location>
        <begin position="186"/>
        <end position="278"/>
    </location>
</feature>
<dbReference type="InterPro" id="IPR012373">
    <property type="entry name" value="Ferrdict_sens_TM"/>
</dbReference>
<sequence length="290" mass="31095">MRFCSPWCTSCRIARSPRAWACPSARCATTWRARCLPAQRGRRGPNDAGGACTRGQECPVSSRSSTRSGPQIDASARALRDAADWFARLRDGQATQDEHARWHAWIEADPAHRAAWTQIAAVGARLAPLRGEGAAAADAALRRPRMPARRAALLGVAALTGATAAWSLRPDSPARRSLAWWQADQHTATGEIRRLALPDGSELWLNTASAVDLDFGAGRRVVYLRAGQILVQTAPAPAGAPPFLVETAQGRLRALGTRFSVRDDAAEGISLAVYEGAVAVRAEPLAPERI</sequence>
<dbReference type="OrthoDB" id="1100567at2"/>
<comment type="caution">
    <text evidence="5">The sequence shown here is derived from an EMBL/GenBank/DDBJ whole genome shotgun (WGS) entry which is preliminary data.</text>
</comment>
<feature type="region of interest" description="Disordered" evidence="1">
    <location>
        <begin position="39"/>
        <end position="72"/>
    </location>
</feature>
<dbReference type="Pfam" id="PF16220">
    <property type="entry name" value="DUF4880"/>
    <property type="match status" value="1"/>
</dbReference>
<dbReference type="Proteomes" id="UP000318405">
    <property type="component" value="Unassembled WGS sequence"/>
</dbReference>
<dbReference type="InterPro" id="IPR006860">
    <property type="entry name" value="FecR"/>
</dbReference>
<evidence type="ECO:0000259" key="4">
    <source>
        <dbReference type="Pfam" id="PF16220"/>
    </source>
</evidence>
<feature type="domain" description="FecR N-terminal" evidence="4">
    <location>
        <begin position="81"/>
        <end position="121"/>
    </location>
</feature>
<reference evidence="5 6" key="1">
    <citation type="submission" date="2019-07" db="EMBL/GenBank/DDBJ databases">
        <title>Qingshengfaniella alkalisoli gen. nov., sp. nov., isolated from saline soil.</title>
        <authorList>
            <person name="Xu L."/>
            <person name="Huang X.-X."/>
            <person name="Sun J.-Q."/>
        </authorList>
    </citation>
    <scope>NUCLEOTIDE SEQUENCE [LARGE SCALE GENOMIC DNA]</scope>
    <source>
        <strain evidence="5 6">DSM 27279</strain>
    </source>
</reference>
<feature type="chain" id="PRO_5021874283" evidence="2">
    <location>
        <begin position="22"/>
        <end position="290"/>
    </location>
</feature>
<feature type="compositionally biased region" description="Polar residues" evidence="1">
    <location>
        <begin position="59"/>
        <end position="69"/>
    </location>
</feature>
<accession>A0A556AL43</accession>
<organism evidence="5 6">
    <name type="scientific">Verticiella sediminum</name>
    <dbReference type="NCBI Taxonomy" id="1247510"/>
    <lineage>
        <taxon>Bacteria</taxon>
        <taxon>Pseudomonadati</taxon>
        <taxon>Pseudomonadota</taxon>
        <taxon>Betaproteobacteria</taxon>
        <taxon>Burkholderiales</taxon>
        <taxon>Alcaligenaceae</taxon>
        <taxon>Verticiella</taxon>
    </lineage>
</organism>
<evidence type="ECO:0000256" key="1">
    <source>
        <dbReference type="SAM" id="MobiDB-lite"/>
    </source>
</evidence>
<evidence type="ECO:0000313" key="6">
    <source>
        <dbReference type="Proteomes" id="UP000318405"/>
    </source>
</evidence>
<evidence type="ECO:0000256" key="2">
    <source>
        <dbReference type="SAM" id="SignalP"/>
    </source>
</evidence>
<dbReference type="InterPro" id="IPR032623">
    <property type="entry name" value="FecR_N"/>
</dbReference>
<keyword evidence="2" id="KW-0732">Signal</keyword>
<evidence type="ECO:0000259" key="3">
    <source>
        <dbReference type="Pfam" id="PF04773"/>
    </source>
</evidence>
<dbReference type="AlphaFoldDB" id="A0A556AL43"/>
<proteinExistence type="predicted"/>
<dbReference type="PANTHER" id="PTHR30273">
    <property type="entry name" value="PERIPLASMIC SIGNAL SENSOR AND SIGMA FACTOR ACTIVATOR FECR-RELATED"/>
    <property type="match status" value="1"/>
</dbReference>
<dbReference type="EMBL" id="VLTJ01000027">
    <property type="protein sequence ID" value="TSH93608.1"/>
    <property type="molecule type" value="Genomic_DNA"/>
</dbReference>
<dbReference type="PANTHER" id="PTHR30273:SF2">
    <property type="entry name" value="PROTEIN FECR"/>
    <property type="match status" value="1"/>
</dbReference>
<evidence type="ECO:0000313" key="5">
    <source>
        <dbReference type="EMBL" id="TSH93608.1"/>
    </source>
</evidence>
<feature type="non-terminal residue" evidence="5">
    <location>
        <position position="290"/>
    </location>
</feature>
<protein>
    <submittedName>
        <fullName evidence="5">DUF4880 domain-containing protein</fullName>
    </submittedName>
</protein>
<dbReference type="GO" id="GO:0016989">
    <property type="term" value="F:sigma factor antagonist activity"/>
    <property type="evidence" value="ECO:0007669"/>
    <property type="project" value="TreeGrafter"/>
</dbReference>
<feature type="signal peptide" evidence="2">
    <location>
        <begin position="1"/>
        <end position="21"/>
    </location>
</feature>
<dbReference type="Gene3D" id="2.60.120.1440">
    <property type="match status" value="1"/>
</dbReference>
<gene>
    <name evidence="5" type="ORF">FOZ76_13605</name>
</gene>